<gene>
    <name evidence="1" type="ORF">A6V36_17350</name>
    <name evidence="2" type="ORF">A6V37_15780</name>
</gene>
<dbReference type="Proteomes" id="UP000078116">
    <property type="component" value="Unassembled WGS sequence"/>
</dbReference>
<accession>A0A1A9NDT2</accession>
<name>A0A1A9NDT2_9BURK</name>
<evidence type="ECO:0000313" key="4">
    <source>
        <dbReference type="Proteomes" id="UP000078116"/>
    </source>
</evidence>
<keyword evidence="3" id="KW-1185">Reference proteome</keyword>
<dbReference type="Proteomes" id="UP000077961">
    <property type="component" value="Unassembled WGS sequence"/>
</dbReference>
<proteinExistence type="predicted"/>
<evidence type="ECO:0000313" key="1">
    <source>
        <dbReference type="EMBL" id="OAJ63780.1"/>
    </source>
</evidence>
<dbReference type="AlphaFoldDB" id="A0A1A9NDT2"/>
<comment type="caution">
    <text evidence="2">The sequence shown here is derived from an EMBL/GenBank/DDBJ whole genome shotgun (WGS) entry which is preliminary data.</text>
</comment>
<dbReference type="EMBL" id="LXKA01000055">
    <property type="protein sequence ID" value="OAJ65142.1"/>
    <property type="molecule type" value="Genomic_DNA"/>
</dbReference>
<reference evidence="3 4" key="1">
    <citation type="submission" date="2016-04" db="EMBL/GenBank/DDBJ databases">
        <title>Reclassification of Paraburkholderia panaciterrae (Farh et al. 2015) Dobritsa &amp; Samadpour 2016 as a later homotypic synonym of Paraburkholderia ginsengiterrae (Farh et al. 2015) Dobritsa &amp; Samadpour 2016.</title>
        <authorList>
            <person name="Dobritsa A.P."/>
            <person name="Kutumbaka K."/>
            <person name="Samadpour M."/>
        </authorList>
    </citation>
    <scope>NUCLEOTIDE SEQUENCE [LARGE SCALE GENOMIC DNA]</scope>
    <source>
        <strain evidence="2 4">DCY85</strain>
        <strain evidence="1 3">DCY85-1</strain>
    </source>
</reference>
<sequence>MAARMLTPVNGIPGEKSLMLRAGSAIDATLIYAPGLLACRDATGSLGVDVMSGAHEVSPLEFLETQESTSVRVIKSHVPG</sequence>
<organism evidence="2 4">
    <name type="scientific">Paraburkholderia ginsengiterrae</name>
    <dbReference type="NCBI Taxonomy" id="1462993"/>
    <lineage>
        <taxon>Bacteria</taxon>
        <taxon>Pseudomonadati</taxon>
        <taxon>Pseudomonadota</taxon>
        <taxon>Betaproteobacteria</taxon>
        <taxon>Burkholderiales</taxon>
        <taxon>Burkholderiaceae</taxon>
        <taxon>Paraburkholderia</taxon>
    </lineage>
</organism>
<evidence type="ECO:0000313" key="3">
    <source>
        <dbReference type="Proteomes" id="UP000077961"/>
    </source>
</evidence>
<protein>
    <submittedName>
        <fullName evidence="2">Uncharacterized protein</fullName>
    </submittedName>
</protein>
<dbReference type="EMBL" id="LXJZ01000009">
    <property type="protein sequence ID" value="OAJ63780.1"/>
    <property type="molecule type" value="Genomic_DNA"/>
</dbReference>
<dbReference type="STRING" id="1462993.A6V36_17350"/>
<evidence type="ECO:0000313" key="2">
    <source>
        <dbReference type="EMBL" id="OAJ65142.1"/>
    </source>
</evidence>